<keyword evidence="1" id="KW-0614">Plasmid</keyword>
<dbReference type="RefSeq" id="WP_025415148.1">
    <property type="nucleotide sequence ID" value="NZ_CP007130.1"/>
</dbReference>
<organism evidence="1 2">
    <name type="scientific">Gemmatirosa kalamazoonensis</name>
    <dbReference type="NCBI Taxonomy" id="861299"/>
    <lineage>
        <taxon>Bacteria</taxon>
        <taxon>Pseudomonadati</taxon>
        <taxon>Gemmatimonadota</taxon>
        <taxon>Gemmatimonadia</taxon>
        <taxon>Gemmatimonadales</taxon>
        <taxon>Gemmatimonadaceae</taxon>
        <taxon>Gemmatirosa</taxon>
    </lineage>
</organism>
<dbReference type="Pfam" id="PF14350">
    <property type="entry name" value="Beta_protein"/>
    <property type="match status" value="1"/>
</dbReference>
<dbReference type="OrthoDB" id="1492299at2"/>
<dbReference type="HOGENOM" id="CLU_996620_0_0_0"/>
<evidence type="ECO:0000313" key="2">
    <source>
        <dbReference type="Proteomes" id="UP000019151"/>
    </source>
</evidence>
<reference evidence="1 2" key="1">
    <citation type="journal article" date="2014" name="Genome Announc.">
        <title>Genome Sequence and Methylome of Soil Bacterium Gemmatirosa kalamazoonensis KBS708T, a Member of the Rarely Cultivated Gemmatimonadetes Phylum.</title>
        <authorList>
            <person name="Debruyn J.M."/>
            <person name="Radosevich M."/>
            <person name="Wommack K.E."/>
            <person name="Polson S.W."/>
            <person name="Hauser L.J."/>
            <person name="Fawaz M.N."/>
            <person name="Korlach J."/>
            <person name="Tsai Y.C."/>
        </authorList>
    </citation>
    <scope>NUCLEOTIDE SEQUENCE [LARGE SCALE GENOMIC DNA]</scope>
    <source>
        <strain evidence="1 2">KBS708</strain>
        <plasmid evidence="2">Plasmid 2</plasmid>
    </source>
</reference>
<sequence length="279" mass="29780">MRPATYAPIYVPILPVEPSQLAGLAATSEEVKASLTPLFDVVSFGPELADGGGGVERALSRQLDAIASAWGDRRAYLDCRTGRGDERLPDGRVHLAHLFDEEQARGLRLVPVTGLQRPTAYQLAVAAAASERERGACLRLELADLGDRWRIDTCVHSFLAAQRLAPEMLDLLVDIGEIGHARLPLLEITARAVLEPLALLAPWRSVILAASAPSPAAGGHSAAARNAWMLWRFLANSSALGQRLRFSDHAAAGPEPADFAVAAATTEHLTVVVEQLAAL</sequence>
<accession>W0RWA6</accession>
<proteinExistence type="predicted"/>
<evidence type="ECO:0000313" key="1">
    <source>
        <dbReference type="EMBL" id="AHG93858.1"/>
    </source>
</evidence>
<dbReference type="InterPro" id="IPR025683">
    <property type="entry name" value="Protein_beta"/>
</dbReference>
<dbReference type="Proteomes" id="UP000019151">
    <property type="component" value="Plasmid 2"/>
</dbReference>
<protein>
    <submittedName>
        <fullName evidence="1">Protein beta</fullName>
    </submittedName>
</protein>
<gene>
    <name evidence="1" type="ORF">J421_6323</name>
</gene>
<dbReference type="AlphaFoldDB" id="W0RWA6"/>
<keyword evidence="2" id="KW-1185">Reference proteome</keyword>
<dbReference type="EMBL" id="CP007130">
    <property type="protein sequence ID" value="AHG93858.1"/>
    <property type="molecule type" value="Genomic_DNA"/>
</dbReference>
<geneLocation type="plasmid" evidence="1 2">
    <name>2</name>
</geneLocation>
<dbReference type="InParanoid" id="W0RWA6"/>
<dbReference type="KEGG" id="gba:J421_6323"/>
<name>W0RWA6_9BACT</name>